<proteinExistence type="predicted"/>
<sequence length="53" mass="6269">MKNPIRMMDDLIYQMREPSKKMNRRLPMVKRSGRTIGLFSLTALRANYNAKPQ</sequence>
<evidence type="ECO:0000313" key="1">
    <source>
        <dbReference type="EMBL" id="MBB5888406.1"/>
    </source>
</evidence>
<comment type="caution">
    <text evidence="1">The sequence shown here is derived from an EMBL/GenBank/DDBJ whole genome shotgun (WGS) entry which is preliminary data.</text>
</comment>
<accession>A0A841C372</accession>
<dbReference type="RefSeq" id="WP_183540420.1">
    <property type="nucleotide sequence ID" value="NZ_DASWOY010000021.1"/>
</dbReference>
<keyword evidence="2" id="KW-1185">Reference proteome</keyword>
<organism evidence="1 2">
    <name type="scientific">Lactovum miscens</name>
    <dbReference type="NCBI Taxonomy" id="190387"/>
    <lineage>
        <taxon>Bacteria</taxon>
        <taxon>Bacillati</taxon>
        <taxon>Bacillota</taxon>
        <taxon>Bacilli</taxon>
        <taxon>Lactobacillales</taxon>
        <taxon>Streptococcaceae</taxon>
        <taxon>Lactovum</taxon>
    </lineage>
</organism>
<dbReference type="EMBL" id="JACHHV010000024">
    <property type="protein sequence ID" value="MBB5888406.1"/>
    <property type="molecule type" value="Genomic_DNA"/>
</dbReference>
<protein>
    <submittedName>
        <fullName evidence="1">Uncharacterized protein</fullName>
    </submittedName>
</protein>
<dbReference type="AlphaFoldDB" id="A0A841C372"/>
<gene>
    <name evidence="1" type="ORF">HNQ37_001305</name>
</gene>
<dbReference type="Proteomes" id="UP000562464">
    <property type="component" value="Unassembled WGS sequence"/>
</dbReference>
<reference evidence="1 2" key="1">
    <citation type="submission" date="2020-08" db="EMBL/GenBank/DDBJ databases">
        <title>Genomic Encyclopedia of Type Strains, Phase IV (KMG-IV): sequencing the most valuable type-strain genomes for metagenomic binning, comparative biology and taxonomic classification.</title>
        <authorList>
            <person name="Goeker M."/>
        </authorList>
    </citation>
    <scope>NUCLEOTIDE SEQUENCE [LARGE SCALE GENOMIC DNA]</scope>
    <source>
        <strain evidence="1 2">DSM 14925</strain>
    </source>
</reference>
<evidence type="ECO:0000313" key="2">
    <source>
        <dbReference type="Proteomes" id="UP000562464"/>
    </source>
</evidence>
<name>A0A841C372_9LACT</name>